<evidence type="ECO:0000313" key="2">
    <source>
        <dbReference type="EMBL" id="PRD57461.1"/>
    </source>
</evidence>
<dbReference type="SMART" id="SM01022">
    <property type="entry name" value="ASCH"/>
    <property type="match status" value="1"/>
</dbReference>
<dbReference type="PIRSF" id="PIRSF021320">
    <property type="entry name" value="DUF984"/>
    <property type="match status" value="1"/>
</dbReference>
<accession>A0A2S9JWE5</accession>
<sequence length="155" mass="17881">MEVDVIEAFWNKFQDQNSEHTQVEIPPSYYFCDNQKDADECAELVQKGIKQATTHSLSGLQINEEKLPAIGDLAIVTGWDGTPKAIIKTIKVEIVQFKDITPEYAFIEGEGDKSLGYWQEVHWAYYTRELSELNLKPTIDMELVCEYFETIWPKI</sequence>
<organism evidence="2 3">
    <name type="scientific">Sphingobacterium gobiense</name>
    <dbReference type="NCBI Taxonomy" id="1382456"/>
    <lineage>
        <taxon>Bacteria</taxon>
        <taxon>Pseudomonadati</taxon>
        <taxon>Bacteroidota</taxon>
        <taxon>Sphingobacteriia</taxon>
        <taxon>Sphingobacteriales</taxon>
        <taxon>Sphingobacteriaceae</taxon>
        <taxon>Sphingobacterium</taxon>
    </lineage>
</organism>
<dbReference type="Proteomes" id="UP000238642">
    <property type="component" value="Unassembled WGS sequence"/>
</dbReference>
<reference evidence="2 3" key="1">
    <citation type="submission" date="2018-02" db="EMBL/GenBank/DDBJ databases">
        <title>The draft genome of Sphingobacterium gobiense H7.</title>
        <authorList>
            <person name="Li L."/>
            <person name="Liu L."/>
            <person name="Zhang X."/>
            <person name="Wang T."/>
            <person name="Liang L."/>
        </authorList>
    </citation>
    <scope>NUCLEOTIDE SEQUENCE [LARGE SCALE GENOMIC DNA]</scope>
    <source>
        <strain evidence="2 3">ACCC 05757</strain>
    </source>
</reference>
<name>A0A2S9JWE5_9SPHI</name>
<gene>
    <name evidence="2" type="ORF">C5749_05975</name>
</gene>
<keyword evidence="3" id="KW-1185">Reference proteome</keyword>
<dbReference type="InterPro" id="IPR015947">
    <property type="entry name" value="PUA-like_sf"/>
</dbReference>
<comment type="caution">
    <text evidence="2">The sequence shown here is derived from an EMBL/GenBank/DDBJ whole genome shotgun (WGS) entry which is preliminary data.</text>
</comment>
<feature type="domain" description="ASCH" evidence="1">
    <location>
        <begin position="29"/>
        <end position="152"/>
    </location>
</feature>
<dbReference type="SUPFAM" id="SSF88697">
    <property type="entry name" value="PUA domain-like"/>
    <property type="match status" value="1"/>
</dbReference>
<dbReference type="AlphaFoldDB" id="A0A2S9JWE5"/>
<evidence type="ECO:0000259" key="1">
    <source>
        <dbReference type="SMART" id="SM01022"/>
    </source>
</evidence>
<evidence type="ECO:0000313" key="3">
    <source>
        <dbReference type="Proteomes" id="UP000238642"/>
    </source>
</evidence>
<dbReference type="InterPro" id="IPR007374">
    <property type="entry name" value="ASCH_domain"/>
</dbReference>
<dbReference type="CDD" id="cd06553">
    <property type="entry name" value="ASCH_Ef3133_like"/>
    <property type="match status" value="1"/>
</dbReference>
<dbReference type="InterPro" id="IPR009326">
    <property type="entry name" value="DUF984"/>
</dbReference>
<dbReference type="OrthoDB" id="9807542at2"/>
<dbReference type="PANTHER" id="PTHR39203">
    <property type="entry name" value="CYTOPLASMIC PROTEIN-RELATED"/>
    <property type="match status" value="1"/>
</dbReference>
<dbReference type="Pfam" id="PF04266">
    <property type="entry name" value="ASCH"/>
    <property type="match status" value="1"/>
</dbReference>
<protein>
    <submittedName>
        <fullName evidence="2">RNA-binding protein</fullName>
    </submittedName>
</protein>
<dbReference type="EMBL" id="PVBS01000001">
    <property type="protein sequence ID" value="PRD57461.1"/>
    <property type="molecule type" value="Genomic_DNA"/>
</dbReference>
<proteinExistence type="predicted"/>
<dbReference type="PANTHER" id="PTHR39203:SF1">
    <property type="entry name" value="CYTOPLASMIC PROTEIN"/>
    <property type="match status" value="1"/>
</dbReference>
<dbReference type="Gene3D" id="3.10.400.10">
    <property type="entry name" value="Sulfate adenylyltransferase"/>
    <property type="match status" value="1"/>
</dbReference>